<dbReference type="Pfam" id="PF09995">
    <property type="entry name" value="MPAB_Lcp_cat"/>
    <property type="match status" value="1"/>
</dbReference>
<dbReference type="GO" id="GO:0016491">
    <property type="term" value="F:oxidoreductase activity"/>
    <property type="evidence" value="ECO:0007669"/>
    <property type="project" value="InterPro"/>
</dbReference>
<feature type="region of interest" description="Disordered" evidence="1">
    <location>
        <begin position="285"/>
        <end position="308"/>
    </location>
</feature>
<dbReference type="AlphaFoldDB" id="A0A1J5QEC0"/>
<accession>A0A1J5QEC0</accession>
<comment type="caution">
    <text evidence="3">The sequence shown here is derived from an EMBL/GenBank/DDBJ whole genome shotgun (WGS) entry which is preliminary data.</text>
</comment>
<evidence type="ECO:0000313" key="3">
    <source>
        <dbReference type="EMBL" id="OIQ75851.1"/>
    </source>
</evidence>
<dbReference type="InterPro" id="IPR018713">
    <property type="entry name" value="MPAB/Lcp_cat_dom"/>
</dbReference>
<dbReference type="EMBL" id="MLJW01002038">
    <property type="protein sequence ID" value="OIQ75851.1"/>
    <property type="molecule type" value="Genomic_DNA"/>
</dbReference>
<name>A0A1J5QEC0_9ZZZZ</name>
<feature type="domain" description="ER-bound oxygenase mpaB/mpaB'/Rubber oxygenase catalytic" evidence="2">
    <location>
        <begin position="48"/>
        <end position="276"/>
    </location>
</feature>
<protein>
    <recommendedName>
        <fullName evidence="2">ER-bound oxygenase mpaB/mpaB'/Rubber oxygenase catalytic domain-containing protein</fullName>
    </recommendedName>
</protein>
<dbReference type="PANTHER" id="PTHR36151">
    <property type="entry name" value="BLR2777 PROTEIN"/>
    <property type="match status" value="1"/>
</dbReference>
<evidence type="ECO:0000259" key="2">
    <source>
        <dbReference type="Pfam" id="PF09995"/>
    </source>
</evidence>
<evidence type="ECO:0000256" key="1">
    <source>
        <dbReference type="SAM" id="MobiDB-lite"/>
    </source>
</evidence>
<sequence length="308" mass="33075">MTSLPRPRAVVARALLTRVAGPDADEARDRIHRTPGPRWFDPASPIARVHGDASMFVAGIRALLLQSLHPQVMTAVADHSGYRSDPWGRLQNTAAFIATTTFGTSEAADEVVAIVRAVHTRVVGTTPEGLRYDASDPHLLSWVHLAGAESFLLAHQRFGRRPLDRAGCDEYVAQAAVAARALGAEDVPTTLDELRSQLTAFRHELRGTDAARDVGRFLLLTPPIPWATRPGYGLIASAGVSLLPRWARHELGLPHASALDPLAQAGGAAITRTIRWALDPLDPVRRPARDTQAATTSAAEPVAVDEPA</sequence>
<reference evidence="3" key="1">
    <citation type="submission" date="2016-10" db="EMBL/GenBank/DDBJ databases">
        <title>Sequence of Gallionella enrichment culture.</title>
        <authorList>
            <person name="Poehlein A."/>
            <person name="Muehling M."/>
            <person name="Daniel R."/>
        </authorList>
    </citation>
    <scope>NUCLEOTIDE SEQUENCE</scope>
</reference>
<proteinExistence type="predicted"/>
<organism evidence="3">
    <name type="scientific">mine drainage metagenome</name>
    <dbReference type="NCBI Taxonomy" id="410659"/>
    <lineage>
        <taxon>unclassified sequences</taxon>
        <taxon>metagenomes</taxon>
        <taxon>ecological metagenomes</taxon>
    </lineage>
</organism>
<dbReference type="PANTHER" id="PTHR36151:SF3">
    <property type="entry name" value="ER-BOUND OXYGENASE MPAB_MPAB'_RUBBER OXYGENASE CATALYTIC DOMAIN-CONTAINING PROTEIN"/>
    <property type="match status" value="1"/>
</dbReference>
<gene>
    <name evidence="3" type="ORF">GALL_424790</name>
</gene>